<dbReference type="NCBIfam" id="NF047412">
    <property type="entry name" value="sig_GCG_CRPN_rpt"/>
    <property type="match status" value="1"/>
</dbReference>
<evidence type="ECO:0008006" key="5">
    <source>
        <dbReference type="Google" id="ProtNLM"/>
    </source>
</evidence>
<comment type="caution">
    <text evidence="3">The sequence shown here is derived from an EMBL/GenBank/DDBJ whole genome shotgun (WGS) entry which is preliminary data.</text>
</comment>
<feature type="signal peptide" evidence="2">
    <location>
        <begin position="1"/>
        <end position="22"/>
    </location>
</feature>
<evidence type="ECO:0000313" key="4">
    <source>
        <dbReference type="Proteomes" id="UP000295238"/>
    </source>
</evidence>
<organism evidence="3 4">
    <name type="scientific">Rhizobium deserti</name>
    <dbReference type="NCBI Taxonomy" id="2547961"/>
    <lineage>
        <taxon>Bacteria</taxon>
        <taxon>Pseudomonadati</taxon>
        <taxon>Pseudomonadota</taxon>
        <taxon>Alphaproteobacteria</taxon>
        <taxon>Hyphomicrobiales</taxon>
        <taxon>Rhizobiaceae</taxon>
        <taxon>Rhizobium/Agrobacterium group</taxon>
        <taxon>Rhizobium</taxon>
    </lineage>
</organism>
<gene>
    <name evidence="3" type="ORF">E2F50_09625</name>
</gene>
<name>A0A4V3APK6_9HYPH</name>
<protein>
    <recommendedName>
        <fullName evidence="5">DUF3761 domain-containing protein</fullName>
    </recommendedName>
</protein>
<feature type="chain" id="PRO_5020200713" description="DUF3761 domain-containing protein" evidence="2">
    <location>
        <begin position="23"/>
        <end position="102"/>
    </location>
</feature>
<evidence type="ECO:0000256" key="1">
    <source>
        <dbReference type="SAM" id="MobiDB-lite"/>
    </source>
</evidence>
<feature type="compositionally biased region" description="Basic and acidic residues" evidence="1">
    <location>
        <begin position="76"/>
        <end position="88"/>
    </location>
</feature>
<sequence length="102" mass="11565">MKHLIVAAAITISGFIAGSAQAMPMASSPAPDGVVAGQVVTVDYPCGRGLHLNRRGRCVPNDRWDHRPSRWHRPPPRWDRPHHWDGPRQHSHRPPPPGYWRY</sequence>
<dbReference type="AlphaFoldDB" id="A0A4V3APK6"/>
<accession>A0A4V3APK6</accession>
<dbReference type="RefSeq" id="WP_133315912.1">
    <property type="nucleotide sequence ID" value="NZ_SMTL01000002.1"/>
</dbReference>
<proteinExistence type="predicted"/>
<keyword evidence="2" id="KW-0732">Signal</keyword>
<dbReference type="Proteomes" id="UP000295238">
    <property type="component" value="Unassembled WGS sequence"/>
</dbReference>
<evidence type="ECO:0000313" key="3">
    <source>
        <dbReference type="EMBL" id="TDK37145.1"/>
    </source>
</evidence>
<reference evidence="3 4" key="1">
    <citation type="submission" date="2019-03" db="EMBL/GenBank/DDBJ databases">
        <title>Rhizobium sp. nov., an bacterium isolated from biocrust in Mu Us Desert.</title>
        <authorList>
            <person name="Lixiong L."/>
        </authorList>
    </citation>
    <scope>NUCLEOTIDE SEQUENCE [LARGE SCALE GENOMIC DNA]</scope>
    <source>
        <strain evidence="3 4">SPY-1</strain>
    </source>
</reference>
<evidence type="ECO:0000256" key="2">
    <source>
        <dbReference type="SAM" id="SignalP"/>
    </source>
</evidence>
<dbReference type="InterPro" id="IPR058110">
    <property type="entry name" value="GCG_CRPN_dom"/>
</dbReference>
<feature type="region of interest" description="Disordered" evidence="1">
    <location>
        <begin position="59"/>
        <end position="102"/>
    </location>
</feature>
<keyword evidence="4" id="KW-1185">Reference proteome</keyword>
<dbReference type="EMBL" id="SMTL01000002">
    <property type="protein sequence ID" value="TDK37145.1"/>
    <property type="molecule type" value="Genomic_DNA"/>
</dbReference>